<dbReference type="CDD" id="cd14845">
    <property type="entry name" value="L-Ala-D-Glu_peptidase_like"/>
    <property type="match status" value="1"/>
</dbReference>
<name>A0A089LRQ2_9BACL</name>
<dbReference type="MEROPS" id="M15.A05"/>
<dbReference type="OrthoDB" id="9799970at2"/>
<dbReference type="Proteomes" id="UP000029507">
    <property type="component" value="Chromosome"/>
</dbReference>
<organism evidence="3 4">
    <name type="scientific">Paenibacillus stellifer</name>
    <dbReference type="NCBI Taxonomy" id="169760"/>
    <lineage>
        <taxon>Bacteria</taxon>
        <taxon>Bacillati</taxon>
        <taxon>Bacillota</taxon>
        <taxon>Bacilli</taxon>
        <taxon>Bacillales</taxon>
        <taxon>Paenibacillaceae</taxon>
        <taxon>Paenibacillus</taxon>
    </lineage>
</organism>
<feature type="domain" description="Peptidase M15C" evidence="2">
    <location>
        <begin position="71"/>
        <end position="141"/>
    </location>
</feature>
<proteinExistence type="predicted"/>
<dbReference type="STRING" id="169760.PSTEL_00730"/>
<dbReference type="InterPro" id="IPR009045">
    <property type="entry name" value="Zn_M74/Hedgehog-like"/>
</dbReference>
<dbReference type="Pfam" id="PF13539">
    <property type="entry name" value="Peptidase_M15_4"/>
    <property type="match status" value="1"/>
</dbReference>
<evidence type="ECO:0000313" key="3">
    <source>
        <dbReference type="EMBL" id="AIQ61868.1"/>
    </source>
</evidence>
<dbReference type="RefSeq" id="WP_038692920.1">
    <property type="nucleotide sequence ID" value="NZ_CP009286.1"/>
</dbReference>
<gene>
    <name evidence="3" type="ORF">PSTEL_00730</name>
</gene>
<dbReference type="EMBL" id="CP009286">
    <property type="protein sequence ID" value="AIQ61868.1"/>
    <property type="molecule type" value="Genomic_DNA"/>
</dbReference>
<reference evidence="3 4" key="1">
    <citation type="submission" date="2014-08" db="EMBL/GenBank/DDBJ databases">
        <title>Comparative genomics of the Paenibacillus odorifer group.</title>
        <authorList>
            <person name="den Bakker H.C."/>
            <person name="Tsai Y.-C."/>
            <person name="Martin N."/>
            <person name="Korlach J."/>
            <person name="Wiedmann M."/>
        </authorList>
    </citation>
    <scope>NUCLEOTIDE SEQUENCE [LARGE SCALE GENOMIC DNA]</scope>
    <source>
        <strain evidence="3 4">DSM 14472</strain>
    </source>
</reference>
<dbReference type="KEGG" id="pste:PSTEL_00730"/>
<evidence type="ECO:0000256" key="1">
    <source>
        <dbReference type="SAM" id="Coils"/>
    </source>
</evidence>
<keyword evidence="4" id="KW-1185">Reference proteome</keyword>
<keyword evidence="1" id="KW-0175">Coiled coil</keyword>
<dbReference type="GO" id="GO:0008233">
    <property type="term" value="F:peptidase activity"/>
    <property type="evidence" value="ECO:0007669"/>
    <property type="project" value="InterPro"/>
</dbReference>
<accession>A0A089LRQ2</accession>
<dbReference type="Gene3D" id="3.30.1380.10">
    <property type="match status" value="1"/>
</dbReference>
<dbReference type="HOGENOM" id="CLU_073296_0_0_9"/>
<protein>
    <recommendedName>
        <fullName evidence="2">Peptidase M15C domain-containing protein</fullName>
    </recommendedName>
</protein>
<evidence type="ECO:0000259" key="2">
    <source>
        <dbReference type="Pfam" id="PF13539"/>
    </source>
</evidence>
<sequence>MSLTLEQLLSKSATKIATLQEPLRTGCAALIELAYNRGVMPIITQGMRTYAEQDALYAQGRTKPGAIVTNARGGYSNHNFGFAADFALLLPDGRTVSWDTLRDDDKDSLPDWSEVVDQIRRLGFDWGGDWLSFKDMPHFEMTFGLTTAQYRAGSRPSAAKVAAAVEKIKTILKEERTMIDDLNKRLTAAEQAIAVLTNSKDTLKQNQLEQGKVIANVADRVTKLEDRGSLEHVPPWAQSAVDAAMAAGLINMPEGGSQDFYRVLTVLQRIGLLAAGKEA</sequence>
<dbReference type="AlphaFoldDB" id="A0A089LRQ2"/>
<dbReference type="SUPFAM" id="SSF55166">
    <property type="entry name" value="Hedgehog/DD-peptidase"/>
    <property type="match status" value="1"/>
</dbReference>
<feature type="coiled-coil region" evidence="1">
    <location>
        <begin position="165"/>
        <end position="206"/>
    </location>
</feature>
<evidence type="ECO:0000313" key="4">
    <source>
        <dbReference type="Proteomes" id="UP000029507"/>
    </source>
</evidence>
<dbReference type="InterPro" id="IPR039561">
    <property type="entry name" value="Peptidase_M15C"/>
</dbReference>